<dbReference type="PANTHER" id="PTHR43741">
    <property type="entry name" value="FMN-DEPENDENT NADH-AZOREDUCTASE 1"/>
    <property type="match status" value="1"/>
</dbReference>
<dbReference type="OrthoDB" id="9787136at2"/>
<dbReference type="HAMAP" id="MF_01216">
    <property type="entry name" value="Azoreductase_type1"/>
    <property type="match status" value="1"/>
</dbReference>
<name>A0A562T952_9HYPH</name>
<organism evidence="8 9">
    <name type="scientific">Roseibium hamelinense</name>
    <dbReference type="NCBI Taxonomy" id="150831"/>
    <lineage>
        <taxon>Bacteria</taxon>
        <taxon>Pseudomonadati</taxon>
        <taxon>Pseudomonadota</taxon>
        <taxon>Alphaproteobacteria</taxon>
        <taxon>Hyphomicrobiales</taxon>
        <taxon>Stappiaceae</taxon>
        <taxon>Roseibium</taxon>
    </lineage>
</organism>
<evidence type="ECO:0000256" key="3">
    <source>
        <dbReference type="ARBA" id="ARBA00023002"/>
    </source>
</evidence>
<dbReference type="EMBL" id="VLLF01000002">
    <property type="protein sequence ID" value="TWI90157.1"/>
    <property type="molecule type" value="Genomic_DNA"/>
</dbReference>
<comment type="caution">
    <text evidence="6">Lacks conserved residue(s) required for the propagation of feature annotation.</text>
</comment>
<evidence type="ECO:0000256" key="1">
    <source>
        <dbReference type="ARBA" id="ARBA00022630"/>
    </source>
</evidence>
<evidence type="ECO:0000313" key="9">
    <source>
        <dbReference type="Proteomes" id="UP000320593"/>
    </source>
</evidence>
<evidence type="ECO:0000256" key="2">
    <source>
        <dbReference type="ARBA" id="ARBA00022643"/>
    </source>
</evidence>
<comment type="catalytic activity">
    <reaction evidence="6">
        <text>2 a quinone + NADH + H(+) = 2 a 1,4-benzosemiquinone + NAD(+)</text>
        <dbReference type="Rhea" id="RHEA:65952"/>
        <dbReference type="ChEBI" id="CHEBI:15378"/>
        <dbReference type="ChEBI" id="CHEBI:57540"/>
        <dbReference type="ChEBI" id="CHEBI:57945"/>
        <dbReference type="ChEBI" id="CHEBI:132124"/>
        <dbReference type="ChEBI" id="CHEBI:134225"/>
    </reaction>
</comment>
<dbReference type="EC" id="1.6.5.-" evidence="6"/>
<keyword evidence="9" id="KW-1185">Reference proteome</keyword>
<comment type="cofactor">
    <cofactor evidence="6">
        <name>FMN</name>
        <dbReference type="ChEBI" id="CHEBI:58210"/>
    </cofactor>
    <text evidence="6">Binds 1 FMN per subunit.</text>
</comment>
<dbReference type="RefSeq" id="WP_145341190.1">
    <property type="nucleotide sequence ID" value="NZ_SMLY01000086.1"/>
</dbReference>
<evidence type="ECO:0000259" key="7">
    <source>
        <dbReference type="Pfam" id="PF02525"/>
    </source>
</evidence>
<comment type="similarity">
    <text evidence="6">Belongs to the azoreductase type 1 family.</text>
</comment>
<dbReference type="InterPro" id="IPR003680">
    <property type="entry name" value="Flavodoxin_fold"/>
</dbReference>
<accession>A0A562T952</accession>
<dbReference type="GO" id="GO:0009055">
    <property type="term" value="F:electron transfer activity"/>
    <property type="evidence" value="ECO:0007669"/>
    <property type="project" value="UniProtKB-UniRule"/>
</dbReference>
<comment type="function">
    <text evidence="6">Also exhibits azoreductase activity. Catalyzes the reductive cleavage of the azo bond in aromatic azo compounds to the corresponding amines.</text>
</comment>
<keyword evidence="4 6" id="KW-0520">NAD</keyword>
<dbReference type="Proteomes" id="UP000320593">
    <property type="component" value="Unassembled WGS sequence"/>
</dbReference>
<proteinExistence type="inferred from homology"/>
<dbReference type="EC" id="1.7.1.17" evidence="6"/>
<evidence type="ECO:0000256" key="5">
    <source>
        <dbReference type="ARBA" id="ARBA00048542"/>
    </source>
</evidence>
<dbReference type="InterPro" id="IPR029039">
    <property type="entry name" value="Flavoprotein-like_sf"/>
</dbReference>
<feature type="domain" description="Flavodoxin-like fold" evidence="7">
    <location>
        <begin position="7"/>
        <end position="197"/>
    </location>
</feature>
<comment type="subunit">
    <text evidence="6">Homodimer.</text>
</comment>
<comment type="caution">
    <text evidence="8">The sequence shown here is derived from an EMBL/GenBank/DDBJ whole genome shotgun (WGS) entry which is preliminary data.</text>
</comment>
<dbReference type="PANTHER" id="PTHR43741:SF2">
    <property type="entry name" value="FMN-DEPENDENT NADH:QUINONE OXIDOREDUCTASE"/>
    <property type="match status" value="1"/>
</dbReference>
<comment type="function">
    <text evidence="6">Quinone reductase that provides resistance to thiol-specific stress caused by electrophilic quinones.</text>
</comment>
<keyword evidence="3 6" id="KW-0560">Oxidoreductase</keyword>
<comment type="catalytic activity">
    <reaction evidence="5">
        <text>N,N-dimethyl-1,4-phenylenediamine + anthranilate + 2 NAD(+) = 2-(4-dimethylaminophenyl)diazenylbenzoate + 2 NADH + 2 H(+)</text>
        <dbReference type="Rhea" id="RHEA:55872"/>
        <dbReference type="ChEBI" id="CHEBI:15378"/>
        <dbReference type="ChEBI" id="CHEBI:15783"/>
        <dbReference type="ChEBI" id="CHEBI:16567"/>
        <dbReference type="ChEBI" id="CHEBI:57540"/>
        <dbReference type="ChEBI" id="CHEBI:57945"/>
        <dbReference type="ChEBI" id="CHEBI:71579"/>
        <dbReference type="EC" id="1.7.1.17"/>
    </reaction>
    <physiologicalReaction direction="right-to-left" evidence="5">
        <dbReference type="Rhea" id="RHEA:55874"/>
    </physiologicalReaction>
</comment>
<evidence type="ECO:0000313" key="8">
    <source>
        <dbReference type="EMBL" id="TWI90157.1"/>
    </source>
</evidence>
<evidence type="ECO:0000256" key="4">
    <source>
        <dbReference type="ARBA" id="ARBA00023027"/>
    </source>
</evidence>
<sequence>MSATTAKILKIDASARKQGSVTRQLGNELVTKLLEQNPDAKILSRDVASGLPVIDEEWVGANFTPAADRSAAQKLKLALSDTLVEELKAADTIVLGVPVYNFGIPAALKSWVDQVGRAGLTFKYTENGPLGLLEGKKAYVLLASGGTKVGSEIDFASGYIKHFLGFIGITDVTVIAADQLMADTDKTSQALDAVRQAAAA</sequence>
<gene>
    <name evidence="6" type="primary">azoR</name>
    <name evidence="8" type="ORF">JM93_01134</name>
</gene>
<keyword evidence="1 6" id="KW-0285">Flavoprotein</keyword>
<dbReference type="InterPro" id="IPR050104">
    <property type="entry name" value="FMN-dep_NADH:Q_OxRdtase_AzoR1"/>
</dbReference>
<dbReference type="InterPro" id="IPR023048">
    <property type="entry name" value="NADH:quinone_OxRdtase_FMN_depd"/>
</dbReference>
<dbReference type="Gene3D" id="3.40.50.360">
    <property type="match status" value="1"/>
</dbReference>
<reference evidence="8 9" key="1">
    <citation type="submission" date="2019-07" db="EMBL/GenBank/DDBJ databases">
        <title>Genomic Encyclopedia of Archaeal and Bacterial Type Strains, Phase II (KMG-II): from individual species to whole genera.</title>
        <authorList>
            <person name="Goeker M."/>
        </authorList>
    </citation>
    <scope>NUCLEOTIDE SEQUENCE [LARGE SCALE GENOMIC DNA]</scope>
    <source>
        <strain evidence="8 9">ATCC BAA-252</strain>
    </source>
</reference>
<dbReference type="GO" id="GO:0016652">
    <property type="term" value="F:oxidoreductase activity, acting on NAD(P)H as acceptor"/>
    <property type="evidence" value="ECO:0007669"/>
    <property type="project" value="UniProtKB-UniRule"/>
</dbReference>
<feature type="binding site" evidence="6">
    <location>
        <position position="14"/>
    </location>
    <ligand>
        <name>FMN</name>
        <dbReference type="ChEBI" id="CHEBI:58210"/>
    </ligand>
</feature>
<protein>
    <recommendedName>
        <fullName evidence="6">FMN dependent NADH:quinone oxidoreductase</fullName>
        <ecNumber evidence="6">1.6.5.-</ecNumber>
    </recommendedName>
    <alternativeName>
        <fullName evidence="6">Azo-dye reductase</fullName>
    </alternativeName>
    <alternativeName>
        <fullName evidence="6">FMN-dependent NADH-azo compound oxidoreductase</fullName>
    </alternativeName>
    <alternativeName>
        <fullName evidence="6">FMN-dependent NADH-azoreductase</fullName>
        <ecNumber evidence="6">1.7.1.17</ecNumber>
    </alternativeName>
</protein>
<dbReference type="Pfam" id="PF02525">
    <property type="entry name" value="Flavodoxin_2"/>
    <property type="match status" value="1"/>
</dbReference>
<keyword evidence="2 6" id="KW-0288">FMN</keyword>
<dbReference type="GO" id="GO:0016655">
    <property type="term" value="F:oxidoreductase activity, acting on NAD(P)H, quinone or similar compound as acceptor"/>
    <property type="evidence" value="ECO:0007669"/>
    <property type="project" value="InterPro"/>
</dbReference>
<dbReference type="GO" id="GO:0010181">
    <property type="term" value="F:FMN binding"/>
    <property type="evidence" value="ECO:0007669"/>
    <property type="project" value="UniProtKB-UniRule"/>
</dbReference>
<dbReference type="AlphaFoldDB" id="A0A562T952"/>
<dbReference type="SUPFAM" id="SSF52218">
    <property type="entry name" value="Flavoproteins"/>
    <property type="match status" value="1"/>
</dbReference>
<evidence type="ECO:0000256" key="6">
    <source>
        <dbReference type="HAMAP-Rule" id="MF_01216"/>
    </source>
</evidence>